<keyword evidence="3" id="KW-0479">Metal-binding</keyword>
<dbReference type="InterPro" id="IPR012675">
    <property type="entry name" value="Beta-grasp_dom_sf"/>
</dbReference>
<dbReference type="RefSeq" id="WP_119770269.1">
    <property type="nucleotide sequence ID" value="NZ_QYUO01000002.1"/>
</dbReference>
<reference evidence="10" key="1">
    <citation type="submission" date="2018-09" db="EMBL/GenBank/DDBJ databases">
        <authorList>
            <person name="Zhu H."/>
        </authorList>
    </citation>
    <scope>NUCLEOTIDE SEQUENCE [LARGE SCALE GENOMIC DNA]</scope>
    <source>
        <strain evidence="10">K1R23-30</strain>
    </source>
</reference>
<keyword evidence="10" id="KW-1185">Reference proteome</keyword>
<dbReference type="InterPro" id="IPR039261">
    <property type="entry name" value="FNR_nucleotide-bd"/>
</dbReference>
<proteinExistence type="predicted"/>
<dbReference type="PRINTS" id="PR00409">
    <property type="entry name" value="PHDIOXRDTASE"/>
</dbReference>
<dbReference type="InterPro" id="IPR017927">
    <property type="entry name" value="FAD-bd_FR_type"/>
</dbReference>
<evidence type="ECO:0000313" key="9">
    <source>
        <dbReference type="EMBL" id="RJF95118.1"/>
    </source>
</evidence>
<evidence type="ECO:0000256" key="6">
    <source>
        <dbReference type="ARBA" id="ARBA00023014"/>
    </source>
</evidence>
<evidence type="ECO:0000256" key="3">
    <source>
        <dbReference type="ARBA" id="ARBA00022723"/>
    </source>
</evidence>
<dbReference type="CDD" id="cd00207">
    <property type="entry name" value="fer2"/>
    <property type="match status" value="1"/>
</dbReference>
<gene>
    <name evidence="9" type="ORF">D3871_16785</name>
</gene>
<evidence type="ECO:0000313" key="10">
    <source>
        <dbReference type="Proteomes" id="UP000265955"/>
    </source>
</evidence>
<evidence type="ECO:0000256" key="5">
    <source>
        <dbReference type="ARBA" id="ARBA00023004"/>
    </source>
</evidence>
<name>A0A3A3FHY4_9BURK</name>
<accession>A0A3A3FHY4</accession>
<evidence type="ECO:0000256" key="2">
    <source>
        <dbReference type="ARBA" id="ARBA00022714"/>
    </source>
</evidence>
<dbReference type="PANTHER" id="PTHR47354">
    <property type="entry name" value="NADH OXIDOREDUCTASE HCR"/>
    <property type="match status" value="1"/>
</dbReference>
<comment type="caution">
    <text evidence="9">The sequence shown here is derived from an EMBL/GenBank/DDBJ whole genome shotgun (WGS) entry which is preliminary data.</text>
</comment>
<dbReference type="InterPro" id="IPR050415">
    <property type="entry name" value="MRET"/>
</dbReference>
<protein>
    <submittedName>
        <fullName evidence="9">Oxidoreductase</fullName>
    </submittedName>
</protein>
<dbReference type="Gene3D" id="3.10.20.30">
    <property type="match status" value="1"/>
</dbReference>
<sequence>MSSIEVKVVQKIREAEDIFCFELASTDGKSLPPFSAGAHIDVHVNDSVTRQYSLCNDASLTHHYLIGVLRDPGSRGGSSALHDKVAEGDTLKISEPKNHFPLVTARKTLLFAGGIGVTPILCMAERLALISADFEMHYCTRSIERTAFLKRIKSSSFSDRVHFHFDTGDDTQKLQLQALLRTPEPDTHIYVCGPGGFIEYVVGTAKAMHWAEENVHLECFGAAPVDTLGDQAFRIQVASTGDYYTVPPSRTVVQVLEENGIDIPVSCEQGVCGTCITRVLCGTPDHRDMYFTDEERDKNDQFTPCCSRAKTAELVLDL</sequence>
<dbReference type="GO" id="GO:0051537">
    <property type="term" value="F:2 iron, 2 sulfur cluster binding"/>
    <property type="evidence" value="ECO:0007669"/>
    <property type="project" value="UniProtKB-KW"/>
</dbReference>
<keyword evidence="4" id="KW-0560">Oxidoreductase</keyword>
<dbReference type="CDD" id="cd06185">
    <property type="entry name" value="PDR_like"/>
    <property type="match status" value="1"/>
</dbReference>
<organism evidence="9 10">
    <name type="scientific">Noviherbaspirillum saxi</name>
    <dbReference type="NCBI Taxonomy" id="2320863"/>
    <lineage>
        <taxon>Bacteria</taxon>
        <taxon>Pseudomonadati</taxon>
        <taxon>Pseudomonadota</taxon>
        <taxon>Betaproteobacteria</taxon>
        <taxon>Burkholderiales</taxon>
        <taxon>Oxalobacteraceae</taxon>
        <taxon>Noviherbaspirillum</taxon>
    </lineage>
</organism>
<keyword evidence="6" id="KW-0411">Iron-sulfur</keyword>
<dbReference type="InterPro" id="IPR017938">
    <property type="entry name" value="Riboflavin_synthase-like_b-brl"/>
</dbReference>
<dbReference type="InterPro" id="IPR006058">
    <property type="entry name" value="2Fe2S_fd_BS"/>
</dbReference>
<dbReference type="SUPFAM" id="SSF54292">
    <property type="entry name" value="2Fe-2S ferredoxin-like"/>
    <property type="match status" value="1"/>
</dbReference>
<evidence type="ECO:0000259" key="7">
    <source>
        <dbReference type="PROSITE" id="PS51085"/>
    </source>
</evidence>
<dbReference type="AlphaFoldDB" id="A0A3A3FHY4"/>
<dbReference type="Gene3D" id="3.40.50.80">
    <property type="entry name" value="Nucleotide-binding domain of ferredoxin-NADP reductase (FNR) module"/>
    <property type="match status" value="1"/>
</dbReference>
<dbReference type="Pfam" id="PF00111">
    <property type="entry name" value="Fer2"/>
    <property type="match status" value="1"/>
</dbReference>
<dbReference type="Proteomes" id="UP000265955">
    <property type="component" value="Unassembled WGS sequence"/>
</dbReference>
<dbReference type="SUPFAM" id="SSF52343">
    <property type="entry name" value="Ferredoxin reductase-like, C-terminal NADP-linked domain"/>
    <property type="match status" value="1"/>
</dbReference>
<dbReference type="PROSITE" id="PS51384">
    <property type="entry name" value="FAD_FR"/>
    <property type="match status" value="1"/>
</dbReference>
<keyword evidence="5" id="KW-0408">Iron</keyword>
<dbReference type="InterPro" id="IPR036010">
    <property type="entry name" value="2Fe-2S_ferredoxin-like_sf"/>
</dbReference>
<dbReference type="GO" id="GO:0016491">
    <property type="term" value="F:oxidoreductase activity"/>
    <property type="evidence" value="ECO:0007669"/>
    <property type="project" value="UniProtKB-KW"/>
</dbReference>
<dbReference type="PROSITE" id="PS00197">
    <property type="entry name" value="2FE2S_FER_1"/>
    <property type="match status" value="1"/>
</dbReference>
<dbReference type="OrthoDB" id="544091at2"/>
<evidence type="ECO:0000256" key="4">
    <source>
        <dbReference type="ARBA" id="ARBA00023002"/>
    </source>
</evidence>
<keyword evidence="1" id="KW-0285">Flavoprotein</keyword>
<dbReference type="SUPFAM" id="SSF63380">
    <property type="entry name" value="Riboflavin synthase domain-like"/>
    <property type="match status" value="1"/>
</dbReference>
<evidence type="ECO:0000256" key="1">
    <source>
        <dbReference type="ARBA" id="ARBA00022630"/>
    </source>
</evidence>
<feature type="domain" description="FAD-binding FR-type" evidence="8">
    <location>
        <begin position="1"/>
        <end position="103"/>
    </location>
</feature>
<evidence type="ECO:0000259" key="8">
    <source>
        <dbReference type="PROSITE" id="PS51384"/>
    </source>
</evidence>
<keyword evidence="2" id="KW-0001">2Fe-2S</keyword>
<dbReference type="PROSITE" id="PS51085">
    <property type="entry name" value="2FE2S_FER_2"/>
    <property type="match status" value="1"/>
</dbReference>
<feature type="domain" description="2Fe-2S ferredoxin-type" evidence="7">
    <location>
        <begin position="233"/>
        <end position="318"/>
    </location>
</feature>
<dbReference type="InterPro" id="IPR001041">
    <property type="entry name" value="2Fe-2S_ferredoxin-type"/>
</dbReference>
<dbReference type="PANTHER" id="PTHR47354:SF1">
    <property type="entry name" value="CARNITINE MONOOXYGENASE REDUCTASE SUBUNIT"/>
    <property type="match status" value="1"/>
</dbReference>
<dbReference type="GO" id="GO:0046872">
    <property type="term" value="F:metal ion binding"/>
    <property type="evidence" value="ECO:0007669"/>
    <property type="project" value="UniProtKB-KW"/>
</dbReference>
<dbReference type="Gene3D" id="2.40.30.10">
    <property type="entry name" value="Translation factors"/>
    <property type="match status" value="1"/>
</dbReference>
<dbReference type="EMBL" id="QYUO01000002">
    <property type="protein sequence ID" value="RJF95118.1"/>
    <property type="molecule type" value="Genomic_DNA"/>
</dbReference>